<keyword evidence="3" id="KW-1185">Reference proteome</keyword>
<dbReference type="RefSeq" id="WP_051480013.1">
    <property type="nucleotide sequence ID" value="NZ_ARZY01000059.1"/>
</dbReference>
<dbReference type="STRING" id="1328313.DS2_18478"/>
<evidence type="ECO:0000259" key="1">
    <source>
        <dbReference type="Pfam" id="PF18582"/>
    </source>
</evidence>
<dbReference type="Pfam" id="PF18582">
    <property type="entry name" value="HZS_alpha"/>
    <property type="match status" value="1"/>
</dbReference>
<accession>W7Q896</accession>
<comment type="caution">
    <text evidence="2">The sequence shown here is derived from an EMBL/GenBank/DDBJ whole genome shotgun (WGS) entry which is preliminary data.</text>
</comment>
<name>W7Q896_9ALTE</name>
<protein>
    <recommendedName>
        <fullName evidence="1">Hydrazine synthase alpha subunit middle domain-containing protein</fullName>
    </recommendedName>
</protein>
<feature type="domain" description="Hydrazine synthase alpha subunit middle" evidence="1">
    <location>
        <begin position="532"/>
        <end position="624"/>
    </location>
</feature>
<evidence type="ECO:0000313" key="2">
    <source>
        <dbReference type="EMBL" id="EWH08206.1"/>
    </source>
</evidence>
<dbReference type="InterPro" id="IPR011042">
    <property type="entry name" value="6-blade_b-propeller_TolB-like"/>
</dbReference>
<gene>
    <name evidence="2" type="ORF">DS2_18478</name>
</gene>
<proteinExistence type="predicted"/>
<evidence type="ECO:0000313" key="3">
    <source>
        <dbReference type="Proteomes" id="UP000019276"/>
    </source>
</evidence>
<reference evidence="2 3" key="1">
    <citation type="journal article" date="2014" name="Genome Announc.">
        <title>Draft Genome Sequence of the Agar-Degrading Bacterium Catenovulum sp. Strain DS-2, Isolated from Intestines of Haliotis diversicolor.</title>
        <authorList>
            <person name="Shan D."/>
            <person name="Li X."/>
            <person name="Gu Z."/>
            <person name="Wei G."/>
            <person name="Gao Z."/>
            <person name="Shao Z."/>
        </authorList>
    </citation>
    <scope>NUCLEOTIDE SEQUENCE [LARGE SCALE GENOMIC DNA]</scope>
    <source>
        <strain evidence="2 3">DS-2</strain>
    </source>
</reference>
<dbReference type="SUPFAM" id="SSF82171">
    <property type="entry name" value="DPP6 N-terminal domain-like"/>
    <property type="match status" value="1"/>
</dbReference>
<dbReference type="EMBL" id="ARZY01000059">
    <property type="protein sequence ID" value="EWH08206.1"/>
    <property type="molecule type" value="Genomic_DNA"/>
</dbReference>
<dbReference type="Proteomes" id="UP000019276">
    <property type="component" value="Unassembled WGS sequence"/>
</dbReference>
<dbReference type="Gene3D" id="2.120.10.30">
    <property type="entry name" value="TolB, C-terminal domain"/>
    <property type="match status" value="1"/>
</dbReference>
<dbReference type="InterPro" id="IPR040698">
    <property type="entry name" value="HZS_alpha_mid"/>
</dbReference>
<dbReference type="OrthoDB" id="221261at2"/>
<dbReference type="AlphaFoldDB" id="W7Q896"/>
<dbReference type="PATRIC" id="fig|1328313.3.peg.3776"/>
<sequence>MNPVLSCSGLALTFLLLLGCTQDTQTNDESGKQLDPVLVEYPVVFLRRSASYSVDEQTIQASHEFLNPTKFNPGAAIWLKHNASVLSKATNISDAFFQQYFGENAVFDIKDLTLAPNGDELLFSLKVQFSGDDVAELNEQQTWNIWSYQHSSKSFYPVIENADVANLADDFSPKYLPDGRIVFASTRQQTSKALLLDEGRPQYLAQNDRRNATSINLHVMDDLGQNIQQITFNMNHDLYPHVLDDGSILYNRWDTNGNNRISLYRVNPDGSENSYVYGWSTEQHSINENLELPSRFRRFINMDDGNLLWLAEQEGDGDFKIIPMLLNITDYVEDNLDIAAEEVETTSTQKYPLLSQFNFDFNLVDENLSAYSGQLADLFPMQDGSGRLLLSLSLCRVIHQEKVKTCQQVKDVDAEEYQLAPPAYELWLYDPTNKTQQLVNRSTPSAQTEQTDQSESTNQVVNQIIEQAFVMQPYVAPAIKNTDGNISPELAAENLGVLDIASVFDMDGELDYGSSIAQLQDLTLHNQNDMPVKMVRFIRGVPMPPRDVRNVRGTDFGRSSGQLMREIIGYAPIEPDGSVKVTLPANTPFMLSLVDDNGQRIGRRHQHWISLTAGETLTCTGCHDRNTPSTHGRLDSQVEPINLGAAVSGAFNGGKSELVAEIGETMAQTKWRHLGAQFVKADMQLTDVWTDTSNSAAQPVLEEINLVYADLQTPQPEGVVCFSQWQFYCRISINYPWHIQPIWDLSREVFDPTTLDDENPVVIGNNQCSACHSTQDADGLAQVPPGQLDLSNSASTEQARHFTSYRELMFNDVEQEVVDGILQDKLIQQTDGDGNPVFELDEDGELILDENEQPIPVLTTIAVRNILSTGGARSSARFFRLFSEFDVDTQTVDHRNMLSPAELRLISEWLDLGGQYYNNPFYPQ</sequence>
<organism evidence="2 3">
    <name type="scientific">Catenovulum agarivorans DS-2</name>
    <dbReference type="NCBI Taxonomy" id="1328313"/>
    <lineage>
        <taxon>Bacteria</taxon>
        <taxon>Pseudomonadati</taxon>
        <taxon>Pseudomonadota</taxon>
        <taxon>Gammaproteobacteria</taxon>
        <taxon>Alteromonadales</taxon>
        <taxon>Alteromonadaceae</taxon>
        <taxon>Catenovulum</taxon>
    </lineage>
</organism>
<dbReference type="eggNOG" id="COG0823">
    <property type="taxonomic scope" value="Bacteria"/>
</dbReference>